<dbReference type="InterPro" id="IPR024156">
    <property type="entry name" value="Small_GTPase_ARF"/>
</dbReference>
<dbReference type="SMART" id="SM00175">
    <property type="entry name" value="RAB"/>
    <property type="match status" value="1"/>
</dbReference>
<dbReference type="Pfam" id="PF00025">
    <property type="entry name" value="Arf"/>
    <property type="match status" value="1"/>
</dbReference>
<evidence type="ECO:0000256" key="2">
    <source>
        <dbReference type="ARBA" id="ARBA00022741"/>
    </source>
</evidence>
<dbReference type="SUPFAM" id="SSF52540">
    <property type="entry name" value="P-loop containing nucleoside triphosphate hydrolases"/>
    <property type="match status" value="1"/>
</dbReference>
<evidence type="ECO:0000256" key="5">
    <source>
        <dbReference type="PIRSR" id="PIRSR606689-2"/>
    </source>
</evidence>
<keyword evidence="5" id="KW-0479">Metal-binding</keyword>
<reference evidence="7" key="1">
    <citation type="submission" date="2013-04" db="EMBL/GenBank/DDBJ databases">
        <title>The Genome Sequence of Fonticula alba ATCC 38817.</title>
        <authorList>
            <consortium name="The Broad Institute Genomics Platform"/>
            <person name="Russ C."/>
            <person name="Cuomo C."/>
            <person name="Burger G."/>
            <person name="Gray M.W."/>
            <person name="Holland P.W.H."/>
            <person name="King N."/>
            <person name="Lang F.B.F."/>
            <person name="Roger A.J."/>
            <person name="Ruiz-Trillo I."/>
            <person name="Brown M."/>
            <person name="Walker B."/>
            <person name="Young S."/>
            <person name="Zeng Q."/>
            <person name="Gargeya S."/>
            <person name="Fitzgerald M."/>
            <person name="Haas B."/>
            <person name="Abouelleil A."/>
            <person name="Allen A.W."/>
            <person name="Alvarado L."/>
            <person name="Arachchi H.M."/>
            <person name="Berlin A.M."/>
            <person name="Chapman S.B."/>
            <person name="Gainer-Dewar J."/>
            <person name="Goldberg J."/>
            <person name="Griggs A."/>
            <person name="Gujja S."/>
            <person name="Hansen M."/>
            <person name="Howarth C."/>
            <person name="Imamovic A."/>
            <person name="Ireland A."/>
            <person name="Larimer J."/>
            <person name="McCowan C."/>
            <person name="Murphy C."/>
            <person name="Pearson M."/>
            <person name="Poon T.W."/>
            <person name="Priest M."/>
            <person name="Roberts A."/>
            <person name="Saif S."/>
            <person name="Shea T."/>
            <person name="Sisk P."/>
            <person name="Sykes S."/>
            <person name="Wortman J."/>
            <person name="Nusbaum C."/>
            <person name="Birren B."/>
        </authorList>
    </citation>
    <scope>NUCLEOTIDE SEQUENCE [LARGE SCALE GENOMIC DNA]</scope>
    <source>
        <strain evidence="7">ATCC 38817</strain>
    </source>
</reference>
<evidence type="ECO:0000256" key="6">
    <source>
        <dbReference type="RuleBase" id="RU003925"/>
    </source>
</evidence>
<dbReference type="GeneID" id="20530694"/>
<comment type="similarity">
    <text evidence="1 6">Belongs to the small GTPase superfamily. Arf family.</text>
</comment>
<dbReference type="GO" id="GO:0005525">
    <property type="term" value="F:GTP binding"/>
    <property type="evidence" value="ECO:0007669"/>
    <property type="project" value="UniProtKB-KW"/>
</dbReference>
<proteinExistence type="inferred from homology"/>
<dbReference type="SMART" id="SM00178">
    <property type="entry name" value="SAR"/>
    <property type="match status" value="1"/>
</dbReference>
<dbReference type="RefSeq" id="XP_009498012.1">
    <property type="nucleotide sequence ID" value="XM_009499737.1"/>
</dbReference>
<keyword evidence="3 4" id="KW-0342">GTP-binding</keyword>
<dbReference type="SMART" id="SM00177">
    <property type="entry name" value="ARF"/>
    <property type="match status" value="1"/>
</dbReference>
<dbReference type="eggNOG" id="KOG0070">
    <property type="taxonomic scope" value="Eukaryota"/>
</dbReference>
<dbReference type="PROSITE" id="PS51417">
    <property type="entry name" value="ARF"/>
    <property type="match status" value="1"/>
</dbReference>
<dbReference type="Gene3D" id="3.40.50.300">
    <property type="entry name" value="P-loop containing nucleotide triphosphate hydrolases"/>
    <property type="match status" value="1"/>
</dbReference>
<protein>
    <submittedName>
        <fullName evidence="7">Arf/Sar family, other</fullName>
    </submittedName>
</protein>
<dbReference type="NCBIfam" id="TIGR00231">
    <property type="entry name" value="small_GTP"/>
    <property type="match status" value="1"/>
</dbReference>
<evidence type="ECO:0000313" key="8">
    <source>
        <dbReference type="Proteomes" id="UP000030693"/>
    </source>
</evidence>
<accession>A0A058Z0C2</accession>
<evidence type="ECO:0000256" key="4">
    <source>
        <dbReference type="PIRSR" id="PIRSR606689-1"/>
    </source>
</evidence>
<gene>
    <name evidence="7" type="ORF">H696_05969</name>
</gene>
<dbReference type="OrthoDB" id="2011769at2759"/>
<dbReference type="FunFam" id="3.40.50.300:FF:001166">
    <property type="entry name" value="ADP-ribosylation factor D"/>
    <property type="match status" value="1"/>
</dbReference>
<keyword evidence="5" id="KW-0460">Magnesium</keyword>
<feature type="binding site" evidence="4">
    <location>
        <position position="71"/>
    </location>
    <ligand>
        <name>GTP</name>
        <dbReference type="ChEBI" id="CHEBI:37565"/>
    </ligand>
</feature>
<dbReference type="GO" id="GO:0003924">
    <property type="term" value="F:GTPase activity"/>
    <property type="evidence" value="ECO:0007669"/>
    <property type="project" value="InterPro"/>
</dbReference>
<dbReference type="STRING" id="691883.A0A058Z0C2"/>
<organism evidence="7">
    <name type="scientific">Fonticula alba</name>
    <name type="common">Slime mold</name>
    <dbReference type="NCBI Taxonomy" id="691883"/>
    <lineage>
        <taxon>Eukaryota</taxon>
        <taxon>Rotosphaerida</taxon>
        <taxon>Fonticulaceae</taxon>
        <taxon>Fonticula</taxon>
    </lineage>
</organism>
<dbReference type="PANTHER" id="PTHR11711">
    <property type="entry name" value="ADP RIBOSYLATION FACTOR-RELATED"/>
    <property type="match status" value="1"/>
</dbReference>
<evidence type="ECO:0000313" key="7">
    <source>
        <dbReference type="EMBL" id="KCV67571.1"/>
    </source>
</evidence>
<dbReference type="Proteomes" id="UP000030693">
    <property type="component" value="Unassembled WGS sequence"/>
</dbReference>
<dbReference type="InterPro" id="IPR006689">
    <property type="entry name" value="Small_GTPase_ARF/SAR"/>
</dbReference>
<keyword evidence="8" id="KW-1185">Reference proteome</keyword>
<dbReference type="PRINTS" id="PR00328">
    <property type="entry name" value="SAR1GTPBP"/>
</dbReference>
<feature type="binding site" evidence="4">
    <location>
        <begin position="127"/>
        <end position="130"/>
    </location>
    <ligand>
        <name>GTP</name>
        <dbReference type="ChEBI" id="CHEBI:37565"/>
    </ligand>
</feature>
<evidence type="ECO:0000256" key="1">
    <source>
        <dbReference type="ARBA" id="ARBA00010290"/>
    </source>
</evidence>
<evidence type="ECO:0000256" key="3">
    <source>
        <dbReference type="ARBA" id="ARBA00023134"/>
    </source>
</evidence>
<feature type="binding site" evidence="5">
    <location>
        <position position="32"/>
    </location>
    <ligand>
        <name>Mg(2+)</name>
        <dbReference type="ChEBI" id="CHEBI:18420"/>
    </ligand>
</feature>
<name>A0A058Z0C2_FONAL</name>
<dbReference type="AlphaFoldDB" id="A0A058Z0C2"/>
<feature type="binding site" evidence="4">
    <location>
        <begin position="25"/>
        <end position="32"/>
    </location>
    <ligand>
        <name>GTP</name>
        <dbReference type="ChEBI" id="CHEBI:37565"/>
    </ligand>
</feature>
<keyword evidence="2 4" id="KW-0547">Nucleotide-binding</keyword>
<feature type="binding site" evidence="5">
    <location>
        <position position="49"/>
    </location>
    <ligand>
        <name>Mg(2+)</name>
        <dbReference type="ChEBI" id="CHEBI:18420"/>
    </ligand>
</feature>
<dbReference type="InterPro" id="IPR005225">
    <property type="entry name" value="Small_GTP-bd"/>
</dbReference>
<dbReference type="InterPro" id="IPR027417">
    <property type="entry name" value="P-loop_NTPase"/>
</dbReference>
<dbReference type="EMBL" id="KB932216">
    <property type="protein sequence ID" value="KCV67571.1"/>
    <property type="molecule type" value="Genomic_DNA"/>
</dbReference>
<dbReference type="GO" id="GO:0046872">
    <property type="term" value="F:metal ion binding"/>
    <property type="evidence" value="ECO:0007669"/>
    <property type="project" value="UniProtKB-KW"/>
</dbReference>
<sequence length="203" mass="22252">MGFVFSKLVWYFLGVPEEVKLVIVGLDNAGKTTFLYRLLLGQVVATTPTIGSNVEEFNYKNIKFLMWDIGGQDNLRSSWSTYYINSKAVIMVVDSTDVARFPIVRRELHRMLSHEHLARIPLLVLANKQDLDEALTTAEISDALGLPELDVTTPWHIAPCSAISGEGTTEGLDWVVSQLKNEPLAEVPGAASAPASTPAPALK</sequence>
<dbReference type="OMA" id="FTCWDLG"/>